<dbReference type="GO" id="GO:0003677">
    <property type="term" value="F:DNA binding"/>
    <property type="evidence" value="ECO:0007669"/>
    <property type="project" value="UniProtKB-KW"/>
</dbReference>
<dbReference type="EMBL" id="JACHCA010000006">
    <property type="protein sequence ID" value="MBB6128330.1"/>
    <property type="molecule type" value="Genomic_DNA"/>
</dbReference>
<dbReference type="GO" id="GO:0000156">
    <property type="term" value="F:phosphorelay response regulator activity"/>
    <property type="evidence" value="ECO:0007669"/>
    <property type="project" value="InterPro"/>
</dbReference>
<feature type="domain" description="Response regulatory" evidence="2">
    <location>
        <begin position="3"/>
        <end position="114"/>
    </location>
</feature>
<dbReference type="InterPro" id="IPR046947">
    <property type="entry name" value="LytR-like"/>
</dbReference>
<evidence type="ECO:0000259" key="2">
    <source>
        <dbReference type="PROSITE" id="PS50110"/>
    </source>
</evidence>
<feature type="domain" description="HTH LytTR-type" evidence="3">
    <location>
        <begin position="129"/>
        <end position="227"/>
    </location>
</feature>
<proteinExistence type="predicted"/>
<accession>A0A841JC19</accession>
<dbReference type="InterPro" id="IPR001789">
    <property type="entry name" value="Sig_transdc_resp-reg_receiver"/>
</dbReference>
<dbReference type="SMART" id="SM00850">
    <property type="entry name" value="LytTR"/>
    <property type="match status" value="1"/>
</dbReference>
<comment type="caution">
    <text evidence="4">The sequence shown here is derived from an EMBL/GenBank/DDBJ whole genome shotgun (WGS) entry which is preliminary data.</text>
</comment>
<evidence type="ECO:0000313" key="4">
    <source>
        <dbReference type="EMBL" id="MBB6128330.1"/>
    </source>
</evidence>
<dbReference type="RefSeq" id="WP_183587720.1">
    <property type="nucleotide sequence ID" value="NZ_JACHCA010000006.1"/>
</dbReference>
<dbReference type="SMART" id="SM00448">
    <property type="entry name" value="REC"/>
    <property type="match status" value="1"/>
</dbReference>
<dbReference type="PANTHER" id="PTHR37299">
    <property type="entry name" value="TRANSCRIPTIONAL REGULATOR-RELATED"/>
    <property type="match status" value="1"/>
</dbReference>
<evidence type="ECO:0000256" key="1">
    <source>
        <dbReference type="PROSITE-ProRule" id="PRU00169"/>
    </source>
</evidence>
<dbReference type="PROSITE" id="PS50110">
    <property type="entry name" value="RESPONSE_REGULATORY"/>
    <property type="match status" value="1"/>
</dbReference>
<evidence type="ECO:0000259" key="3">
    <source>
        <dbReference type="PROSITE" id="PS50930"/>
    </source>
</evidence>
<feature type="modified residue" description="4-aspartylphosphate" evidence="1">
    <location>
        <position position="54"/>
    </location>
</feature>
<dbReference type="InterPro" id="IPR011006">
    <property type="entry name" value="CheY-like_superfamily"/>
</dbReference>
<dbReference type="Gene3D" id="2.40.50.1020">
    <property type="entry name" value="LytTr DNA-binding domain"/>
    <property type="match status" value="1"/>
</dbReference>
<dbReference type="Proteomes" id="UP000548326">
    <property type="component" value="Unassembled WGS sequence"/>
</dbReference>
<reference evidence="4 5" key="1">
    <citation type="submission" date="2020-08" db="EMBL/GenBank/DDBJ databases">
        <title>Genomic Encyclopedia of Type Strains, Phase IV (KMG-V): Genome sequencing to study the core and pangenomes of soil and plant-associated prokaryotes.</title>
        <authorList>
            <person name="Whitman W."/>
        </authorList>
    </citation>
    <scope>NUCLEOTIDE SEQUENCE [LARGE SCALE GENOMIC DNA]</scope>
    <source>
        <strain evidence="4 5">MP601</strain>
    </source>
</reference>
<dbReference type="Pfam" id="PF04397">
    <property type="entry name" value="LytTR"/>
    <property type="match status" value="1"/>
</dbReference>
<sequence length="227" mass="25541">MIRCLAIDDEFLALEVIENYVGRLPFLVLAGTFTNPLEALPLLADEPVDLLFLDIEMPDIGGLTFLRALKKAPLVIFTTAYSQFAPEGFEVDAVDYLIKPIPFDRFLKGVQKAQQRLQPSATTSQPDHLFIKSDYKTLRVALNEILYIEGMKDYVCIHTTGQSINTLLSITGLLEKLPAATFIRVHRSFVIALDKIDSIERNTILIGETKIPIGDQYRDELMKRVSP</sequence>
<protein>
    <submittedName>
        <fullName evidence="4">DNA-binding LytR/AlgR family response regulator</fullName>
    </submittedName>
</protein>
<dbReference type="AlphaFoldDB" id="A0A841JC19"/>
<dbReference type="Pfam" id="PF00072">
    <property type="entry name" value="Response_reg"/>
    <property type="match status" value="1"/>
</dbReference>
<dbReference type="PANTHER" id="PTHR37299:SF1">
    <property type="entry name" value="STAGE 0 SPORULATION PROTEIN A HOMOLOG"/>
    <property type="match status" value="1"/>
</dbReference>
<dbReference type="Gene3D" id="3.40.50.2300">
    <property type="match status" value="1"/>
</dbReference>
<dbReference type="PROSITE" id="PS50930">
    <property type="entry name" value="HTH_LYTTR"/>
    <property type="match status" value="1"/>
</dbReference>
<organism evidence="4 5">
    <name type="scientific">Mucilaginibacter lappiensis</name>
    <dbReference type="NCBI Taxonomy" id="354630"/>
    <lineage>
        <taxon>Bacteria</taxon>
        <taxon>Pseudomonadati</taxon>
        <taxon>Bacteroidota</taxon>
        <taxon>Sphingobacteriia</taxon>
        <taxon>Sphingobacteriales</taxon>
        <taxon>Sphingobacteriaceae</taxon>
        <taxon>Mucilaginibacter</taxon>
    </lineage>
</organism>
<dbReference type="SUPFAM" id="SSF52172">
    <property type="entry name" value="CheY-like"/>
    <property type="match status" value="1"/>
</dbReference>
<dbReference type="InterPro" id="IPR007492">
    <property type="entry name" value="LytTR_DNA-bd_dom"/>
</dbReference>
<evidence type="ECO:0000313" key="5">
    <source>
        <dbReference type="Proteomes" id="UP000548326"/>
    </source>
</evidence>
<name>A0A841JC19_9SPHI</name>
<keyword evidence="4" id="KW-0238">DNA-binding</keyword>
<keyword evidence="1" id="KW-0597">Phosphoprotein</keyword>
<gene>
    <name evidence="4" type="ORF">HDF22_002451</name>
</gene>